<dbReference type="Proteomes" id="UP001310594">
    <property type="component" value="Unassembled WGS sequence"/>
</dbReference>
<feature type="compositionally biased region" description="Low complexity" evidence="1">
    <location>
        <begin position="707"/>
        <end position="728"/>
    </location>
</feature>
<feature type="region of interest" description="Disordered" evidence="1">
    <location>
        <begin position="1044"/>
        <end position="1177"/>
    </location>
</feature>
<feature type="compositionally biased region" description="Polar residues" evidence="1">
    <location>
        <begin position="2327"/>
        <end position="2343"/>
    </location>
</feature>
<feature type="compositionally biased region" description="Polar residues" evidence="1">
    <location>
        <begin position="445"/>
        <end position="478"/>
    </location>
</feature>
<feature type="compositionally biased region" description="Polar residues" evidence="1">
    <location>
        <begin position="2614"/>
        <end position="2626"/>
    </location>
</feature>
<feature type="region of interest" description="Disordered" evidence="1">
    <location>
        <begin position="1695"/>
        <end position="1739"/>
    </location>
</feature>
<feature type="region of interest" description="Disordered" evidence="1">
    <location>
        <begin position="1751"/>
        <end position="2032"/>
    </location>
</feature>
<feature type="compositionally biased region" description="Basic and acidic residues" evidence="1">
    <location>
        <begin position="1073"/>
        <end position="1086"/>
    </location>
</feature>
<feature type="compositionally biased region" description="Low complexity" evidence="1">
    <location>
        <begin position="1578"/>
        <end position="1590"/>
    </location>
</feature>
<feature type="compositionally biased region" description="Low complexity" evidence="1">
    <location>
        <begin position="320"/>
        <end position="334"/>
    </location>
</feature>
<evidence type="ECO:0000313" key="2">
    <source>
        <dbReference type="EMBL" id="KAK5692134.1"/>
    </source>
</evidence>
<feature type="compositionally biased region" description="Polar residues" evidence="1">
    <location>
        <begin position="1751"/>
        <end position="1760"/>
    </location>
</feature>
<feature type="compositionally biased region" description="Polar residues" evidence="1">
    <location>
        <begin position="112"/>
        <end position="128"/>
    </location>
</feature>
<reference evidence="2" key="1">
    <citation type="submission" date="2023-08" db="EMBL/GenBank/DDBJ databases">
        <title>Black Yeasts Isolated from many extreme environments.</title>
        <authorList>
            <person name="Coleine C."/>
            <person name="Stajich J.E."/>
            <person name="Selbmann L."/>
        </authorList>
    </citation>
    <scope>NUCLEOTIDE SEQUENCE</scope>
    <source>
        <strain evidence="2">CCFEE 5810</strain>
    </source>
</reference>
<feature type="compositionally biased region" description="Polar residues" evidence="1">
    <location>
        <begin position="2207"/>
        <end position="2218"/>
    </location>
</feature>
<feature type="compositionally biased region" description="Basic and acidic residues" evidence="1">
    <location>
        <begin position="886"/>
        <end position="897"/>
    </location>
</feature>
<feature type="compositionally biased region" description="Polar residues" evidence="1">
    <location>
        <begin position="2509"/>
        <end position="2534"/>
    </location>
</feature>
<feature type="compositionally biased region" description="Basic and acidic residues" evidence="1">
    <location>
        <begin position="1314"/>
        <end position="1332"/>
    </location>
</feature>
<feature type="compositionally biased region" description="Low complexity" evidence="1">
    <location>
        <begin position="1950"/>
        <end position="1963"/>
    </location>
</feature>
<feature type="compositionally biased region" description="Basic and acidic residues" evidence="1">
    <location>
        <begin position="255"/>
        <end position="274"/>
    </location>
</feature>
<feature type="region of interest" description="Disordered" evidence="1">
    <location>
        <begin position="442"/>
        <end position="985"/>
    </location>
</feature>
<feature type="compositionally biased region" description="Basic and acidic residues" evidence="1">
    <location>
        <begin position="923"/>
        <end position="936"/>
    </location>
</feature>
<feature type="compositionally biased region" description="Polar residues" evidence="1">
    <location>
        <begin position="1786"/>
        <end position="1795"/>
    </location>
</feature>
<feature type="compositionally biased region" description="Polar residues" evidence="1">
    <location>
        <begin position="2380"/>
        <end position="2389"/>
    </location>
</feature>
<feature type="compositionally biased region" description="Polar residues" evidence="1">
    <location>
        <begin position="1888"/>
        <end position="1907"/>
    </location>
</feature>
<feature type="compositionally biased region" description="Polar residues" evidence="1">
    <location>
        <begin position="2543"/>
        <end position="2564"/>
    </location>
</feature>
<feature type="compositionally biased region" description="Basic residues" evidence="1">
    <location>
        <begin position="1971"/>
        <end position="1980"/>
    </location>
</feature>
<feature type="compositionally biased region" description="Polar residues" evidence="1">
    <location>
        <begin position="280"/>
        <end position="298"/>
    </location>
</feature>
<feature type="compositionally biased region" description="Polar residues" evidence="1">
    <location>
        <begin position="615"/>
        <end position="626"/>
    </location>
</feature>
<protein>
    <submittedName>
        <fullName evidence="2">Uncharacterized protein</fullName>
    </submittedName>
</protein>
<proteinExistence type="predicted"/>
<feature type="compositionally biased region" description="Basic and acidic residues" evidence="1">
    <location>
        <begin position="198"/>
        <end position="211"/>
    </location>
</feature>
<feature type="region of interest" description="Disordered" evidence="1">
    <location>
        <begin position="2183"/>
        <end position="2411"/>
    </location>
</feature>
<gene>
    <name evidence="2" type="ORF">LTR97_011308</name>
</gene>
<feature type="region of interest" description="Disordered" evidence="1">
    <location>
        <begin position="1"/>
        <end position="343"/>
    </location>
</feature>
<feature type="compositionally biased region" description="Polar residues" evidence="1">
    <location>
        <begin position="695"/>
        <end position="706"/>
    </location>
</feature>
<feature type="compositionally biased region" description="Polar residues" evidence="1">
    <location>
        <begin position="898"/>
        <end position="911"/>
    </location>
</feature>
<organism evidence="2 3">
    <name type="scientific">Elasticomyces elasticus</name>
    <dbReference type="NCBI Taxonomy" id="574655"/>
    <lineage>
        <taxon>Eukaryota</taxon>
        <taxon>Fungi</taxon>
        <taxon>Dikarya</taxon>
        <taxon>Ascomycota</taxon>
        <taxon>Pezizomycotina</taxon>
        <taxon>Dothideomycetes</taxon>
        <taxon>Dothideomycetidae</taxon>
        <taxon>Mycosphaerellales</taxon>
        <taxon>Teratosphaeriaceae</taxon>
        <taxon>Elasticomyces</taxon>
    </lineage>
</organism>
<feature type="compositionally biased region" description="Low complexity" evidence="1">
    <location>
        <begin position="1605"/>
        <end position="1625"/>
    </location>
</feature>
<feature type="compositionally biased region" description="Basic and acidic residues" evidence="1">
    <location>
        <begin position="593"/>
        <end position="610"/>
    </location>
</feature>
<feature type="compositionally biased region" description="Polar residues" evidence="1">
    <location>
        <begin position="779"/>
        <end position="793"/>
    </location>
</feature>
<name>A0AAN7VN34_9PEZI</name>
<feature type="compositionally biased region" description="Polar residues" evidence="1">
    <location>
        <begin position="1807"/>
        <end position="1821"/>
    </location>
</feature>
<evidence type="ECO:0000313" key="3">
    <source>
        <dbReference type="Proteomes" id="UP001310594"/>
    </source>
</evidence>
<feature type="compositionally biased region" description="Low complexity" evidence="1">
    <location>
        <begin position="2715"/>
        <end position="2735"/>
    </location>
</feature>
<evidence type="ECO:0000256" key="1">
    <source>
        <dbReference type="SAM" id="MobiDB-lite"/>
    </source>
</evidence>
<accession>A0AAN7VN34</accession>
<feature type="region of interest" description="Disordered" evidence="1">
    <location>
        <begin position="2436"/>
        <end position="2787"/>
    </location>
</feature>
<feature type="compositionally biased region" description="Basic and acidic residues" evidence="1">
    <location>
        <begin position="1144"/>
        <end position="1168"/>
    </location>
</feature>
<feature type="region of interest" description="Disordered" evidence="1">
    <location>
        <begin position="2114"/>
        <end position="2148"/>
    </location>
</feature>
<feature type="region of interest" description="Disordered" evidence="1">
    <location>
        <begin position="393"/>
        <end position="428"/>
    </location>
</feature>
<comment type="caution">
    <text evidence="2">The sequence shown here is derived from an EMBL/GenBank/DDBJ whole genome shotgun (WGS) entry which is preliminary data.</text>
</comment>
<feature type="region of interest" description="Disordered" evidence="1">
    <location>
        <begin position="1225"/>
        <end position="1369"/>
    </location>
</feature>
<feature type="compositionally biased region" description="Polar residues" evidence="1">
    <location>
        <begin position="518"/>
        <end position="535"/>
    </location>
</feature>
<feature type="compositionally biased region" description="Polar residues" evidence="1">
    <location>
        <begin position="643"/>
        <end position="656"/>
    </location>
</feature>
<feature type="compositionally biased region" description="Basic and acidic residues" evidence="1">
    <location>
        <begin position="1112"/>
        <end position="1126"/>
    </location>
</feature>
<sequence>MARPGPGAGPPGQPPVSFKLVPGRQRTQKWQQAKAVDYGGDDYDFYDEYADEPAPAPPMPPYAQQRPQRQNSFDAGDDGTRRQGSGQYERRGSPVVGRPSGDYARGPPPGSRGSNDSYAGRRNFTNPEQVPLPLKTNSPSPVRTPAPVGGSAQFPPRKSSVGSVGSSIRSPAGDSANTPPVPAAKALDKPLPFIRPSDIYRRMQEERERESASPIAGRDSMDSTSRAVADTGSPTASSAGGMGGLRDSPAFSPASDRRPSLEPVAERRELEATRHMPAATSPTFAAQSNSRPGTSNFAAPSPAPADMQQQPQYAPLSSLSQPNNINNSQTSSTTRASPVLPPVTRFSGFGSDFMSSSNALTPTTSLGSGDGHVQSTILRVLGAPIVNTDGAADTAASTPYSPVHTSASPFNAPQPQQVSDLQHQPSTASTGFRSVVHTAFDHESSSQAGSDGLMSRSNTTSTAGISPIMSQVPSSQLSRDPPPPIMEETQRTPTQSRQASGDYPVAQQPNMIARKPSPSRNTTPSHSRNVSSELASVQPGYRRSLDPPSNGSSPARTPGMEDSRVDKRLSAPLVADMGHAETPGVLDQAAEVPEAHLEPVETPAVERSDLEPVLTGTTTGKRSMNASPERAPYSPAVARPRSTHSTNASPERSSCSPAIARPLDYSSREADIAHVANSSSPDEASYSPAVADAENATQQHFLRTHNSSLASPGSPVSPSGFSRPVSPGIAAQSQGLGIARATTPAGMAAGGSGRESPATKGRVREIAEKYSSLDDASRRNSGASVISNKSSWSRFGGSEENLALKRKGTGGSASLLAGDGAGDESENDELARSRDPPMQVGGLGVPAGLSARPGTESAMSFRPHLPGEWVSFAGTPATEQPPALARSEHDDRAKRDGSSSPLTTPRASQIAAQEDEEPVDLTPTRRDTRGFEREYKPLPLHPHSNNDARAQPEDSDNESVDFSPTTKKTQLEGRDLSQDHISSAMTQQVKDIGSALGASLMSIGGLATTARDFGSKEPAPAVKQPEMEAKVPYGYVSSLTRPVVPREESEMSIMTEAPVSVASEAPPTPPAKDGQEVESRDEDRLAPSKNGGGRPISSYFSGAVPPLRMGGHSREASAEPEQRQERPTVLPTMSTDTGVEDMESDRLRKEIVRSLEPAKREQMKRESIMEVQDDDVARTQDALDAPVNARRIEHGEKVLPAVEATPSTPRGKALPMMLDQRFSWENRTPEKQTLGSPPRILEPPAPEVAPEAPYERPHSRNLHIMNANVSDSESEEEQQPKVSESHRAPTETLPVAAPSGSMGLSPLVSPITKSQEDLTTMHERTQDGRLRDLSPSPVQDDGAALRQESTASSSEARIPSYYQKSGDVPDYLGMTPSASTTAERHPDVTVAPAIDSPTTAAAKRTSQSRVPPFREILAIKSSPDRIKTYDETRQTFAEMDTGLHSWLSAMMAQHPEHADTINSTPSFPGGLRATSGTFKHRHSPSIIKFTKQFANASGSTSTPSDAAIRKASVGMGGEGYDAVPKTPSKSRTGLQGEVPIDVEKYQQKGKEIMKSVGGGAKGLFQRGKSRFGRGADKASIPPSKPSSAASTPPPPSRSPYPPPAASSASSLRLTAAGASSSQSSTPPAPRSQLSRTPSSRPLSQTFARLRDRSRSKSTTRSRSRPGSLVITNPDLLLDSDDERLFKAAAEANNIATTSSTSARKETWAGAEVESGDERMQFGSAARSGTPSRLGVLPSPGAETFASVISFSPTKKQSNAGEESVEESIGAMERNIQDQAIPEEPTQAVSSHGSENTPRDLRPRSQHESTLVVTSAPVSTAPATIRPVHERKVSALASLPSQRARGISTPVSPPPQFTESKTPDDDDLYDRTPVATDQRSPWSGAFRASPNSLAQAGTSTPNAPNESTYAKHFDPEPRSTAYDTDDRRSEVSAQGMTGRAEGNNVSDDGIDSASRRSSISSLGRPDTVIAKRVSRILRHKSSVASESLREQAGTPVPALPNEANTAREGEQPISQPSTQIPWRPDEASGDSQAFMSRPYHGRIALPDRTLSYMPLGKDGDGMPVQDTLGTGVGESTPSVDLSGFSGPPMGTPPFQQHPLLRNSGYVQPTEYDKLRSSPIGTLTPTTQHSRQVSGDNSRRSSKRYSGFFRGPEVPAEVAAGVPTPNAMTPNYGLEDLDTTGAEAMLRSEPQEKRNKRRSGIWDAFKRSPSVSKSQFSRDSSVVALGAQSMQTPYAMDRAEDPSRIRTLKKPQRAASAATPPIQQPESAKKKRFSGLGLLFGRSSTQGRNTPNPKKLTKTQPPSDESPVRPPTTSRSVGHGYDAFETSRRQQIPDLQQRSTSQPWSASAAVPPNQYTPIDPDAPFANIPRSTSQRIASPPPQTYQESMSTIDYTARSPPLVPIQPAGSRPGYRTLHSASFQRGLQQASIPEAFRPVEASYSRHVAPVGPPSEHQSPTMYRPAQSPPQPTLPTQQAYWSGGAPLPESRQSYVEQRQLRDLPVLQDGGRPEHQSWGQRIDTSVTPERTTSAGSYPSPHTSPVRDHRVSSLNQEMARSPAQGYTEQQTPWAINVPRPGYDARQSSRPPSWVQPRPQANSAEYREGQYTSQPPANYDQRYTPMSAQSPDSNMPSEHRRPEQSRGQTQAAMYPDLYAREPTGLQASRYPSPPYTPQSPLANQGYQPGYAPSPQQVTGAYDQSHYGPPAAPYYPAYDERYIPEQQQPPQQQQRYYAPQQYTQAPPKGPTYPQARPLTYQRTPSGYTGRRDDATVSEQELMGMSPTTFPGQEWSPRG</sequence>
<dbReference type="EMBL" id="JAVRQU010000020">
    <property type="protein sequence ID" value="KAK5692134.1"/>
    <property type="molecule type" value="Genomic_DNA"/>
</dbReference>
<feature type="compositionally biased region" description="Basic and acidic residues" evidence="1">
    <location>
        <begin position="762"/>
        <end position="778"/>
    </location>
</feature>
<feature type="compositionally biased region" description="Polar residues" evidence="1">
    <location>
        <begin position="307"/>
        <end position="319"/>
    </location>
</feature>
<feature type="compositionally biased region" description="Basic and acidic residues" evidence="1">
    <location>
        <begin position="1796"/>
        <end position="1806"/>
    </location>
</feature>
<feature type="compositionally biased region" description="Pro residues" evidence="1">
    <location>
        <begin position="1591"/>
        <end position="1604"/>
    </location>
</feature>
<feature type="compositionally biased region" description="Polar residues" evidence="1">
    <location>
        <begin position="2117"/>
        <end position="2134"/>
    </location>
</feature>
<feature type="compositionally biased region" description="Basic and acidic residues" evidence="1">
    <location>
        <begin position="969"/>
        <end position="978"/>
    </location>
</feature>
<feature type="compositionally biased region" description="Polar residues" evidence="1">
    <location>
        <begin position="395"/>
        <end position="428"/>
    </location>
</feature>
<feature type="compositionally biased region" description="Basic and acidic residues" evidence="1">
    <location>
        <begin position="559"/>
        <end position="569"/>
    </location>
</feature>
<feature type="compositionally biased region" description="Acidic residues" evidence="1">
    <location>
        <begin position="39"/>
        <end position="51"/>
    </location>
</feature>
<feature type="region of interest" description="Disordered" evidence="1">
    <location>
        <begin position="1553"/>
        <end position="1674"/>
    </location>
</feature>
<feature type="compositionally biased region" description="Polar residues" evidence="1">
    <location>
        <begin position="2280"/>
        <end position="2301"/>
    </location>
</feature>
<feature type="compositionally biased region" description="Polar residues" evidence="1">
    <location>
        <begin position="1632"/>
        <end position="1646"/>
    </location>
</feature>
<feature type="compositionally biased region" description="Polar residues" evidence="1">
    <location>
        <begin position="222"/>
        <end position="238"/>
    </location>
</feature>